<accession>F2NF94</accession>
<evidence type="ECO:0000313" key="3">
    <source>
        <dbReference type="EMBL" id="AEB08649.1"/>
    </source>
</evidence>
<evidence type="ECO:0000256" key="2">
    <source>
        <dbReference type="SAM" id="SignalP"/>
    </source>
</evidence>
<proteinExistence type="predicted"/>
<dbReference type="EMBL" id="CP002629">
    <property type="protein sequence ID" value="AEB08649.1"/>
    <property type="molecule type" value="Genomic_DNA"/>
</dbReference>
<sequence length="202" mass="21470">MKKLFFTCLALFVLSLFSFSGVHATLVVKDDAVFGDDAITLDTDTGWEWLDLSASLGKCRSYVNTQFGVGGDFEGFRYATVAEAEGLCVAAGMPLGETQNQADFDAVAYLVSLVGQTRSQAGYPEILSMTESGTSVGADFYWANGVPTYLTGLTGQWYGETAAIATVSSWLVREAAPVPLPGAVLLLGSGLLRLIGIRRGRS</sequence>
<gene>
    <name evidence="3" type="ordered locus">Desac_0770</name>
</gene>
<keyword evidence="1" id="KW-0812">Transmembrane</keyword>
<keyword evidence="4" id="KW-1185">Reference proteome</keyword>
<protein>
    <recommendedName>
        <fullName evidence="5">PEP motif anchor domain protein</fullName>
    </recommendedName>
</protein>
<dbReference type="KEGG" id="dao:Desac_0770"/>
<reference evidence="4" key="2">
    <citation type="submission" date="2011-03" db="EMBL/GenBank/DDBJ databases">
        <title>The complete genome of Desulfobacca acetoxidans DSM 11109.</title>
        <authorList>
            <consortium name="US DOE Joint Genome Institute (JGI-PGF)"/>
            <person name="Lucas S."/>
            <person name="Copeland A."/>
            <person name="Lapidus A."/>
            <person name="Bruce D."/>
            <person name="Goodwin L."/>
            <person name="Pitluck S."/>
            <person name="Peters L."/>
            <person name="Kyrpides N."/>
            <person name="Mavromatis K."/>
            <person name="Ivanova N."/>
            <person name="Ovchinnikova G."/>
            <person name="Teshima H."/>
            <person name="Detter J.C."/>
            <person name="Han C."/>
            <person name="Land M."/>
            <person name="Hauser L."/>
            <person name="Markowitz V."/>
            <person name="Cheng J.-F."/>
            <person name="Hugenholtz P."/>
            <person name="Woyke T."/>
            <person name="Wu D."/>
            <person name="Spring S."/>
            <person name="Schueler E."/>
            <person name="Brambilla E."/>
            <person name="Klenk H.-P."/>
            <person name="Eisen J.A."/>
        </authorList>
    </citation>
    <scope>NUCLEOTIDE SEQUENCE [LARGE SCALE GENOMIC DNA]</scope>
    <source>
        <strain evidence="4">ATCC 700848 / DSM 11109 / ASRB2</strain>
    </source>
</reference>
<evidence type="ECO:0000313" key="4">
    <source>
        <dbReference type="Proteomes" id="UP000000483"/>
    </source>
</evidence>
<dbReference type="RefSeq" id="WP_013705762.1">
    <property type="nucleotide sequence ID" value="NC_015388.1"/>
</dbReference>
<keyword evidence="1" id="KW-1133">Transmembrane helix</keyword>
<evidence type="ECO:0000256" key="1">
    <source>
        <dbReference type="SAM" id="Phobius"/>
    </source>
</evidence>
<keyword evidence="1" id="KW-0472">Membrane</keyword>
<dbReference type="Proteomes" id="UP000000483">
    <property type="component" value="Chromosome"/>
</dbReference>
<reference evidence="3 4" key="1">
    <citation type="journal article" date="2011" name="Stand. Genomic Sci.">
        <title>Complete genome sequence of the acetate-degrading sulfate reducer Desulfobacca acetoxidans type strain (ASRB2).</title>
        <authorList>
            <person name="Goker M."/>
            <person name="Teshima H."/>
            <person name="Lapidus A."/>
            <person name="Nolan M."/>
            <person name="Lucas S."/>
            <person name="Hammon N."/>
            <person name="Deshpande S."/>
            <person name="Cheng J.F."/>
            <person name="Tapia R."/>
            <person name="Han C."/>
            <person name="Goodwin L."/>
            <person name="Pitluck S."/>
            <person name="Huntemann M."/>
            <person name="Liolios K."/>
            <person name="Ivanova N."/>
            <person name="Pagani I."/>
            <person name="Mavromatis K."/>
            <person name="Ovchinikova G."/>
            <person name="Pati A."/>
            <person name="Chen A."/>
            <person name="Palaniappan K."/>
            <person name="Land M."/>
            <person name="Hauser L."/>
            <person name="Brambilla E.M."/>
            <person name="Rohde M."/>
            <person name="Spring S."/>
            <person name="Detter J.C."/>
            <person name="Woyke T."/>
            <person name="Bristow J."/>
            <person name="Eisen J.A."/>
            <person name="Markowitz V."/>
            <person name="Hugenholtz P."/>
            <person name="Kyrpides N.C."/>
            <person name="Klenk H.P."/>
        </authorList>
    </citation>
    <scope>NUCLEOTIDE SEQUENCE [LARGE SCALE GENOMIC DNA]</scope>
    <source>
        <strain evidence="4">ATCC 700848 / DSM 11109 / ASRB2</strain>
    </source>
</reference>
<dbReference type="AlphaFoldDB" id="F2NF94"/>
<feature type="chain" id="PRO_5003282559" description="PEP motif anchor domain protein" evidence="2">
    <location>
        <begin position="25"/>
        <end position="202"/>
    </location>
</feature>
<feature type="signal peptide" evidence="2">
    <location>
        <begin position="1"/>
        <end position="24"/>
    </location>
</feature>
<dbReference type="HOGENOM" id="CLU_1352800_0_0_7"/>
<feature type="transmembrane region" description="Helical" evidence="1">
    <location>
        <begin position="178"/>
        <end position="196"/>
    </location>
</feature>
<keyword evidence="2" id="KW-0732">Signal</keyword>
<evidence type="ECO:0008006" key="5">
    <source>
        <dbReference type="Google" id="ProtNLM"/>
    </source>
</evidence>
<organism evidence="3 4">
    <name type="scientific">Desulfobacca acetoxidans (strain ATCC 700848 / DSM 11109 / ASRB2)</name>
    <dbReference type="NCBI Taxonomy" id="880072"/>
    <lineage>
        <taxon>Bacteria</taxon>
        <taxon>Pseudomonadati</taxon>
        <taxon>Thermodesulfobacteriota</taxon>
        <taxon>Desulfobaccia</taxon>
        <taxon>Desulfobaccales</taxon>
        <taxon>Desulfobaccaceae</taxon>
        <taxon>Desulfobacca</taxon>
    </lineage>
</organism>
<name>F2NF94_DESAR</name>